<dbReference type="SUPFAM" id="SSF55620">
    <property type="entry name" value="Tetrahydrobiopterin biosynthesis enzymes-like"/>
    <property type="match status" value="1"/>
</dbReference>
<dbReference type="Gene3D" id="3.30.1130.10">
    <property type="match status" value="1"/>
</dbReference>
<dbReference type="EMBL" id="PIPJ01000006">
    <property type="protein sequence ID" value="RUO19993.1"/>
    <property type="molecule type" value="Genomic_DNA"/>
</dbReference>
<evidence type="ECO:0000256" key="8">
    <source>
        <dbReference type="RuleBase" id="RU362079"/>
    </source>
</evidence>
<name>A0A432VU77_9GAMM</name>
<dbReference type="CDD" id="cd00534">
    <property type="entry name" value="DHNA_DHNTPE"/>
    <property type="match status" value="1"/>
</dbReference>
<dbReference type="AlphaFoldDB" id="A0A432VU77"/>
<dbReference type="InterPro" id="IPR006156">
    <property type="entry name" value="Dihydroneopterin_aldolase"/>
</dbReference>
<comment type="catalytic activity">
    <reaction evidence="1">
        <text>7,8-dihydroneopterin = 7,8-dihydromonapterin</text>
        <dbReference type="Rhea" id="RHEA:45328"/>
        <dbReference type="ChEBI" id="CHEBI:17001"/>
        <dbReference type="ChEBI" id="CHEBI:71175"/>
        <dbReference type="EC" id="5.1.99.8"/>
    </reaction>
</comment>
<dbReference type="Proteomes" id="UP000288395">
    <property type="component" value="Unassembled WGS sequence"/>
</dbReference>
<dbReference type="GO" id="GO:0004150">
    <property type="term" value="F:dihydroneopterin aldolase activity"/>
    <property type="evidence" value="ECO:0007669"/>
    <property type="project" value="UniProtKB-UniRule"/>
</dbReference>
<gene>
    <name evidence="10" type="primary">folB</name>
    <name evidence="10" type="ORF">CWE08_08750</name>
</gene>
<comment type="catalytic activity">
    <reaction evidence="2 8">
        <text>7,8-dihydroneopterin = 6-hydroxymethyl-7,8-dihydropterin + glycolaldehyde</text>
        <dbReference type="Rhea" id="RHEA:10540"/>
        <dbReference type="ChEBI" id="CHEBI:17001"/>
        <dbReference type="ChEBI" id="CHEBI:17071"/>
        <dbReference type="ChEBI" id="CHEBI:44841"/>
        <dbReference type="EC" id="4.1.2.25"/>
    </reaction>
</comment>
<evidence type="ECO:0000256" key="4">
    <source>
        <dbReference type="ARBA" id="ARBA00005708"/>
    </source>
</evidence>
<dbReference type="NCBIfam" id="TIGR00525">
    <property type="entry name" value="folB"/>
    <property type="match status" value="1"/>
</dbReference>
<keyword evidence="6" id="KW-0413">Isomerase</keyword>
<dbReference type="PANTHER" id="PTHR42844:SF1">
    <property type="entry name" value="DIHYDRONEOPTERIN ALDOLASE 1-RELATED"/>
    <property type="match status" value="1"/>
</dbReference>
<dbReference type="PANTHER" id="PTHR42844">
    <property type="entry name" value="DIHYDRONEOPTERIN ALDOLASE 1-RELATED"/>
    <property type="match status" value="1"/>
</dbReference>
<dbReference type="OrthoDB" id="9810587at2"/>
<feature type="domain" description="Dihydroneopterin aldolase/epimerase" evidence="9">
    <location>
        <begin position="5"/>
        <end position="115"/>
    </location>
</feature>
<evidence type="ECO:0000256" key="7">
    <source>
        <dbReference type="ARBA" id="ARBA00023239"/>
    </source>
</evidence>
<dbReference type="Pfam" id="PF02152">
    <property type="entry name" value="FolB"/>
    <property type="match status" value="1"/>
</dbReference>
<proteinExistence type="inferred from homology"/>
<organism evidence="10 11">
    <name type="scientific">Aliidiomarina iranensis</name>
    <dbReference type="NCBI Taxonomy" id="1434071"/>
    <lineage>
        <taxon>Bacteria</taxon>
        <taxon>Pseudomonadati</taxon>
        <taxon>Pseudomonadota</taxon>
        <taxon>Gammaproteobacteria</taxon>
        <taxon>Alteromonadales</taxon>
        <taxon>Idiomarinaceae</taxon>
        <taxon>Aliidiomarina</taxon>
    </lineage>
</organism>
<dbReference type="SMART" id="SM00905">
    <property type="entry name" value="FolB"/>
    <property type="match status" value="1"/>
</dbReference>
<reference evidence="11" key="1">
    <citation type="journal article" date="2018" name="Front. Microbiol.">
        <title>Genome-Based Analysis Reveals the Taxonomy and Diversity of the Family Idiomarinaceae.</title>
        <authorList>
            <person name="Liu Y."/>
            <person name="Lai Q."/>
            <person name="Shao Z."/>
        </authorList>
    </citation>
    <scope>NUCLEOTIDE SEQUENCE [LARGE SCALE GENOMIC DNA]</scope>
    <source>
        <strain evidence="11">GBPy7</strain>
    </source>
</reference>
<evidence type="ECO:0000256" key="1">
    <source>
        <dbReference type="ARBA" id="ARBA00000693"/>
    </source>
</evidence>
<dbReference type="InterPro" id="IPR043133">
    <property type="entry name" value="GTP-CH-I_C/QueF"/>
</dbReference>
<evidence type="ECO:0000256" key="2">
    <source>
        <dbReference type="ARBA" id="ARBA00001353"/>
    </source>
</evidence>
<sequence length="119" mass="13279">MQDFVSIEGLEVLAVVGIFEWEQEITQPLVIDLKMAWDNRKPAKTGAIEDALDYDAVQKAVTSWITAKTWGLIEDVAEIIATRIMAEFNVSELQVRVAKPTAVKAARTVAVTIHRKREA</sequence>
<protein>
    <recommendedName>
        <fullName evidence="8">7,8-dihydroneopterin aldolase</fullName>
        <ecNumber evidence="8">4.1.2.25</ecNumber>
    </recommendedName>
</protein>
<keyword evidence="7 8" id="KW-0456">Lyase</keyword>
<evidence type="ECO:0000256" key="6">
    <source>
        <dbReference type="ARBA" id="ARBA00023235"/>
    </source>
</evidence>
<dbReference type="EC" id="4.1.2.25" evidence="8"/>
<dbReference type="RefSeq" id="WP_126767568.1">
    <property type="nucleotide sequence ID" value="NZ_PIPJ01000006.1"/>
</dbReference>
<dbReference type="GO" id="GO:0046654">
    <property type="term" value="P:tetrahydrofolate biosynthetic process"/>
    <property type="evidence" value="ECO:0007669"/>
    <property type="project" value="UniProtKB-UniRule"/>
</dbReference>
<dbReference type="GO" id="GO:0005737">
    <property type="term" value="C:cytoplasm"/>
    <property type="evidence" value="ECO:0007669"/>
    <property type="project" value="TreeGrafter"/>
</dbReference>
<keyword evidence="5 8" id="KW-0289">Folate biosynthesis</keyword>
<comment type="caution">
    <text evidence="10">The sequence shown here is derived from an EMBL/GenBank/DDBJ whole genome shotgun (WGS) entry which is preliminary data.</text>
</comment>
<evidence type="ECO:0000313" key="11">
    <source>
        <dbReference type="Proteomes" id="UP000288395"/>
    </source>
</evidence>
<dbReference type="FunFam" id="3.30.1130.10:FF:000002">
    <property type="entry name" value="7,8-dihydroneopterin aldolase"/>
    <property type="match status" value="1"/>
</dbReference>
<keyword evidence="11" id="KW-1185">Reference proteome</keyword>
<dbReference type="NCBIfam" id="TIGR00526">
    <property type="entry name" value="folB_dom"/>
    <property type="match status" value="1"/>
</dbReference>
<dbReference type="UniPathway" id="UPA00077">
    <property type="reaction ID" value="UER00154"/>
</dbReference>
<evidence type="ECO:0000313" key="10">
    <source>
        <dbReference type="EMBL" id="RUO19993.1"/>
    </source>
</evidence>
<comment type="pathway">
    <text evidence="3 8">Cofactor biosynthesis; tetrahydrofolate biosynthesis; 2-amino-4-hydroxy-6-hydroxymethyl-7,8-dihydropteridine diphosphate from 7,8-dihydroneopterin triphosphate: step 3/4.</text>
</comment>
<dbReference type="GO" id="GO:0046656">
    <property type="term" value="P:folic acid biosynthetic process"/>
    <property type="evidence" value="ECO:0007669"/>
    <property type="project" value="UniProtKB-UniRule"/>
</dbReference>
<evidence type="ECO:0000256" key="3">
    <source>
        <dbReference type="ARBA" id="ARBA00005013"/>
    </source>
</evidence>
<evidence type="ECO:0000256" key="5">
    <source>
        <dbReference type="ARBA" id="ARBA00022909"/>
    </source>
</evidence>
<dbReference type="InterPro" id="IPR006157">
    <property type="entry name" value="FolB_dom"/>
</dbReference>
<accession>A0A432VU77</accession>
<comment type="similarity">
    <text evidence="4 8">Belongs to the DHNA family.</text>
</comment>
<evidence type="ECO:0000259" key="9">
    <source>
        <dbReference type="SMART" id="SM00905"/>
    </source>
</evidence>
<comment type="function">
    <text evidence="8">Catalyzes the conversion of 7,8-dihydroneopterin to 6-hydroxymethyl-7,8-dihydropterin.</text>
</comment>
<dbReference type="GO" id="GO:0016853">
    <property type="term" value="F:isomerase activity"/>
    <property type="evidence" value="ECO:0007669"/>
    <property type="project" value="UniProtKB-KW"/>
</dbReference>